<reference evidence="1 2" key="1">
    <citation type="submission" date="2024-10" db="EMBL/GenBank/DDBJ databases">
        <title>Updated reference genomes for cyclostephanoid diatoms.</title>
        <authorList>
            <person name="Roberts W.R."/>
            <person name="Alverson A.J."/>
        </authorList>
    </citation>
    <scope>NUCLEOTIDE SEQUENCE [LARGE SCALE GENOMIC DNA]</scope>
    <source>
        <strain evidence="1 2">AJA276-08</strain>
    </source>
</reference>
<evidence type="ECO:0000313" key="2">
    <source>
        <dbReference type="Proteomes" id="UP001530315"/>
    </source>
</evidence>
<keyword evidence="2" id="KW-1185">Reference proteome</keyword>
<comment type="caution">
    <text evidence="1">The sequence shown here is derived from an EMBL/GenBank/DDBJ whole genome shotgun (WGS) entry which is preliminary data.</text>
</comment>
<name>A0ABD3N613_9STRA</name>
<dbReference type="Proteomes" id="UP001530315">
    <property type="component" value="Unassembled WGS sequence"/>
</dbReference>
<accession>A0ABD3N613</accession>
<protein>
    <submittedName>
        <fullName evidence="1">Uncharacterized protein</fullName>
    </submittedName>
</protein>
<dbReference type="EMBL" id="JALLAZ020001628">
    <property type="protein sequence ID" value="KAL3770471.1"/>
    <property type="molecule type" value="Genomic_DNA"/>
</dbReference>
<organism evidence="1 2">
    <name type="scientific">Stephanodiscus triporus</name>
    <dbReference type="NCBI Taxonomy" id="2934178"/>
    <lineage>
        <taxon>Eukaryota</taxon>
        <taxon>Sar</taxon>
        <taxon>Stramenopiles</taxon>
        <taxon>Ochrophyta</taxon>
        <taxon>Bacillariophyta</taxon>
        <taxon>Coscinodiscophyceae</taxon>
        <taxon>Thalassiosirophycidae</taxon>
        <taxon>Stephanodiscales</taxon>
        <taxon>Stephanodiscaceae</taxon>
        <taxon>Stephanodiscus</taxon>
    </lineage>
</organism>
<evidence type="ECO:0000313" key="1">
    <source>
        <dbReference type="EMBL" id="KAL3770471.1"/>
    </source>
</evidence>
<gene>
    <name evidence="1" type="ORF">ACHAW5_006650</name>
</gene>
<dbReference type="AlphaFoldDB" id="A0ABD3N613"/>
<proteinExistence type="predicted"/>
<sequence length="178" mass="19821">MDALNIAKSFLPYGDLVAENNGLDAENDRLVGENAKLVAEKSELVQEKHRLYTENITLRGGADEAKIALVAVKNKAGEDEEKYFDLVWIARGRGRGDHPSPLAAKYPVEIAKIKGEHGDWEHGFNSGMLAASRMYMGLSVSTEEETHPDDSDEDGEFVEERLAARRRFALEEFPELDS</sequence>